<organism evidence="1 2">
    <name type="scientific">Burkholderia contaminans</name>
    <dbReference type="NCBI Taxonomy" id="488447"/>
    <lineage>
        <taxon>Bacteria</taxon>
        <taxon>Pseudomonadati</taxon>
        <taxon>Pseudomonadota</taxon>
        <taxon>Betaproteobacteria</taxon>
        <taxon>Burkholderiales</taxon>
        <taxon>Burkholderiaceae</taxon>
        <taxon>Burkholderia</taxon>
        <taxon>Burkholderia cepacia complex</taxon>
    </lineage>
</organism>
<name>A0A3N8QUJ1_9BURK</name>
<protein>
    <submittedName>
        <fullName evidence="1">Uncharacterized protein</fullName>
    </submittedName>
</protein>
<comment type="caution">
    <text evidence="1">The sequence shown here is derived from an EMBL/GenBank/DDBJ whole genome shotgun (WGS) entry which is preliminary data.</text>
</comment>
<proteinExistence type="predicted"/>
<reference evidence="1 2" key="1">
    <citation type="submission" date="2018-08" db="EMBL/GenBank/DDBJ databases">
        <title>Comparative analysis of Burkholderia isolates from Puerto Rico.</title>
        <authorList>
            <person name="Hall C."/>
            <person name="Sahl J."/>
            <person name="Wagner D."/>
        </authorList>
    </citation>
    <scope>NUCLEOTIDE SEQUENCE [LARGE SCALE GENOMIC DNA]</scope>
    <source>
        <strain evidence="1 2">Bp9001</strain>
    </source>
</reference>
<accession>A0A3N8QUJ1</accession>
<gene>
    <name evidence="1" type="ORF">DF037_18060</name>
</gene>
<sequence length="136" mass="15664">MFKDVVDPCVITSQQLTFLARRFEPLRSLREVPFESPCQFLQNSRVFRITQIVQKRLFMLSSARRAHDFISVSHISKVFLIAGVFPERHIGHVQLLIDTCDDFGFADVLNSKLLLKTIEFLSLDCEAADLIFEAFL</sequence>
<dbReference type="AlphaFoldDB" id="A0A3N8QUJ1"/>
<evidence type="ECO:0000313" key="2">
    <source>
        <dbReference type="Proteomes" id="UP000269271"/>
    </source>
</evidence>
<evidence type="ECO:0000313" key="1">
    <source>
        <dbReference type="EMBL" id="RQT27438.1"/>
    </source>
</evidence>
<dbReference type="EMBL" id="QTQX01000011">
    <property type="protein sequence ID" value="RQT27438.1"/>
    <property type="molecule type" value="Genomic_DNA"/>
</dbReference>
<dbReference type="Proteomes" id="UP000269271">
    <property type="component" value="Unassembled WGS sequence"/>
</dbReference>